<reference evidence="2 3" key="1">
    <citation type="journal article" date="2016" name="Nat. Commun.">
        <title>Thousands of microbial genomes shed light on interconnected biogeochemical processes in an aquifer system.</title>
        <authorList>
            <person name="Anantharaman K."/>
            <person name="Brown C.T."/>
            <person name="Hug L.A."/>
            <person name="Sharon I."/>
            <person name="Castelle C.J."/>
            <person name="Probst A.J."/>
            <person name="Thomas B.C."/>
            <person name="Singh A."/>
            <person name="Wilkins M.J."/>
            <person name="Karaoz U."/>
            <person name="Brodie E.L."/>
            <person name="Williams K.H."/>
            <person name="Hubbard S.S."/>
            <person name="Banfield J.F."/>
        </authorList>
    </citation>
    <scope>NUCLEOTIDE SEQUENCE [LARGE SCALE GENOMIC DNA]</scope>
</reference>
<dbReference type="Proteomes" id="UP000176666">
    <property type="component" value="Unassembled WGS sequence"/>
</dbReference>
<dbReference type="EMBL" id="MFBJ01000022">
    <property type="protein sequence ID" value="OGD96515.1"/>
    <property type="molecule type" value="Genomic_DNA"/>
</dbReference>
<sequence length="261" mass="28975">MVKELEKAELALRGTGDPHDSGYADIIATITRLRGGDFRDTTLPQTAPKSEAQNVVDSLALAIEAYKNQPRTPELVTQTHQAIWQARGELIDETFDVPPCTYTQKGLEKLKKEGKRVGYLPPEVATQAVRHKLGEMYPEMGSYSVQEGNPVTNDYSPSGWFDYEVSINAPYLDTTEDQLLERTRENGRKLLSLNQYIVAFQDSKLFTDHYLDEKSTWVRVASRNDGRMVNANVRGDGNLSVNANLGPGDHDPNCGGRSSGV</sequence>
<evidence type="ECO:0000256" key="1">
    <source>
        <dbReference type="SAM" id="MobiDB-lite"/>
    </source>
</evidence>
<proteinExistence type="predicted"/>
<name>A0A1F5GXI6_9BACT</name>
<comment type="caution">
    <text evidence="2">The sequence shown here is derived from an EMBL/GenBank/DDBJ whole genome shotgun (WGS) entry which is preliminary data.</text>
</comment>
<feature type="region of interest" description="Disordered" evidence="1">
    <location>
        <begin position="240"/>
        <end position="261"/>
    </location>
</feature>
<dbReference type="AlphaFoldDB" id="A0A1F5GXI6"/>
<accession>A0A1F5GXI6</accession>
<organism evidence="2 3">
    <name type="scientific">Candidatus Curtissbacteria bacterium RIFCSPHIGHO2_12_FULL_38_9b</name>
    <dbReference type="NCBI Taxonomy" id="1797720"/>
    <lineage>
        <taxon>Bacteria</taxon>
        <taxon>Candidatus Curtissiibacteriota</taxon>
    </lineage>
</organism>
<gene>
    <name evidence="2" type="ORF">A3F02_00655</name>
</gene>
<protein>
    <submittedName>
        <fullName evidence="2">Uncharacterized protein</fullName>
    </submittedName>
</protein>
<evidence type="ECO:0000313" key="3">
    <source>
        <dbReference type="Proteomes" id="UP000176666"/>
    </source>
</evidence>
<evidence type="ECO:0000313" key="2">
    <source>
        <dbReference type="EMBL" id="OGD96515.1"/>
    </source>
</evidence>